<feature type="region of interest" description="Disordered" evidence="3">
    <location>
        <begin position="271"/>
        <end position="322"/>
    </location>
</feature>
<feature type="compositionally biased region" description="Low complexity" evidence="3">
    <location>
        <begin position="199"/>
        <end position="210"/>
    </location>
</feature>
<evidence type="ECO:0000256" key="3">
    <source>
        <dbReference type="SAM" id="MobiDB-lite"/>
    </source>
</evidence>
<organism evidence="5">
    <name type="scientific">Panicum hallii</name>
    <dbReference type="NCBI Taxonomy" id="206008"/>
    <lineage>
        <taxon>Eukaryota</taxon>
        <taxon>Viridiplantae</taxon>
        <taxon>Streptophyta</taxon>
        <taxon>Embryophyta</taxon>
        <taxon>Tracheophyta</taxon>
        <taxon>Spermatophyta</taxon>
        <taxon>Magnoliopsida</taxon>
        <taxon>Liliopsida</taxon>
        <taxon>Poales</taxon>
        <taxon>Poaceae</taxon>
        <taxon>PACMAD clade</taxon>
        <taxon>Panicoideae</taxon>
        <taxon>Panicodae</taxon>
        <taxon>Paniceae</taxon>
        <taxon>Panicinae</taxon>
        <taxon>Panicum</taxon>
        <taxon>Panicum sect. Panicum</taxon>
    </lineage>
</organism>
<name>A0A2S3GR35_9POAL</name>
<dbReference type="EMBL" id="CM008046">
    <property type="protein sequence ID" value="PAN06895.1"/>
    <property type="molecule type" value="Genomic_DNA"/>
</dbReference>
<proteinExistence type="inferred from homology"/>
<evidence type="ECO:0000259" key="4">
    <source>
        <dbReference type="Pfam" id="PF03763"/>
    </source>
</evidence>
<feature type="coiled-coil region" evidence="2">
    <location>
        <begin position="216"/>
        <end position="260"/>
    </location>
</feature>
<feature type="region of interest" description="Disordered" evidence="3">
    <location>
        <begin position="32"/>
        <end position="213"/>
    </location>
</feature>
<feature type="compositionally biased region" description="Low complexity" evidence="3">
    <location>
        <begin position="146"/>
        <end position="168"/>
    </location>
</feature>
<dbReference type="InterPro" id="IPR005516">
    <property type="entry name" value="Remorin_C"/>
</dbReference>
<feature type="domain" description="Remorin C-terminal" evidence="4">
    <location>
        <begin position="207"/>
        <end position="307"/>
    </location>
</feature>
<feature type="compositionally biased region" description="Basic and acidic residues" evidence="3">
    <location>
        <begin position="49"/>
        <end position="64"/>
    </location>
</feature>
<accession>A0A2S3GR35</accession>
<dbReference type="PANTHER" id="PTHR31471:SF16">
    <property type="entry name" value="OS02G0602000 PROTEIN"/>
    <property type="match status" value="1"/>
</dbReference>
<dbReference type="Proteomes" id="UP000243499">
    <property type="component" value="Chromosome 1"/>
</dbReference>
<reference evidence="5" key="1">
    <citation type="submission" date="2018-04" db="EMBL/GenBank/DDBJ databases">
        <title>WGS assembly of Panicum hallii.</title>
        <authorList>
            <person name="Lovell J."/>
            <person name="Jenkins J."/>
            <person name="Lowry D."/>
            <person name="Mamidi S."/>
            <person name="Sreedasyam A."/>
            <person name="Weng X."/>
            <person name="Barry K."/>
            <person name="Bonette J."/>
            <person name="Campitelli B."/>
            <person name="Daum C."/>
            <person name="Gordon S."/>
            <person name="Gould B."/>
            <person name="Lipzen A."/>
            <person name="Macqueen A."/>
            <person name="Palacio-Mejia J."/>
            <person name="Plott C."/>
            <person name="Shakirov E."/>
            <person name="Shu S."/>
            <person name="Yoshinaga Y."/>
            <person name="Zane M."/>
            <person name="Rokhsar D."/>
            <person name="Grimwood J."/>
            <person name="Schmutz J."/>
            <person name="Juenger T."/>
        </authorList>
    </citation>
    <scope>NUCLEOTIDE SEQUENCE [LARGE SCALE GENOMIC DNA]</scope>
    <source>
        <strain evidence="5">FIL2</strain>
    </source>
</reference>
<feature type="region of interest" description="Disordered" evidence="3">
    <location>
        <begin position="1"/>
        <end position="20"/>
    </location>
</feature>
<feature type="compositionally biased region" description="Basic and acidic residues" evidence="3">
    <location>
        <begin position="274"/>
        <end position="300"/>
    </location>
</feature>
<evidence type="ECO:0000256" key="1">
    <source>
        <dbReference type="ARBA" id="ARBA00005711"/>
    </source>
</evidence>
<protein>
    <recommendedName>
        <fullName evidence="4">Remorin C-terminal domain-containing protein</fullName>
    </recommendedName>
</protein>
<evidence type="ECO:0000313" key="5">
    <source>
        <dbReference type="EMBL" id="PAN06895.1"/>
    </source>
</evidence>
<sequence length="322" mass="34300">MRRSSQGMMSLSYDAGGGSGRGLLACYVRAKPRPSKWDDAQRWLSSSRAPDDDRRRSSCADDRLLLPSASQKGRHSWSAADAAAAAVPAAAGPGARDDGDAETEAQTKRVDSVLAYGQQPRCLSLRDIGTEMTPAGSKEPSRANTPRATLAADPAPAPAPSTAGRASGTHASRCRPDGGSPRGHPCKGADADAEERGEAAAPTAVSPAGAWDAAERAKHMARYRREEMKIQAWENRRRQKAELEMKMTEAKAERMKLRAREKTASKLASAQAAAREKRAAAEAKLSRRAARVGDKADVLRRTGHLPSSSSTGFSLKLPLMCS</sequence>
<keyword evidence="2" id="KW-0175">Coiled coil</keyword>
<dbReference type="AlphaFoldDB" id="A0A2S3GR35"/>
<evidence type="ECO:0000256" key="2">
    <source>
        <dbReference type="SAM" id="Coils"/>
    </source>
</evidence>
<dbReference type="Pfam" id="PF03763">
    <property type="entry name" value="Remorin_C"/>
    <property type="match status" value="1"/>
</dbReference>
<comment type="similarity">
    <text evidence="1">Belongs to the remorin family.</text>
</comment>
<dbReference type="Gramene" id="PAN06895">
    <property type="protein sequence ID" value="PAN06895"/>
    <property type="gene ID" value="PAHAL_1G295400"/>
</dbReference>
<feature type="compositionally biased region" description="Low complexity" evidence="3">
    <location>
        <begin position="79"/>
        <end position="94"/>
    </location>
</feature>
<gene>
    <name evidence="5" type="ORF">PAHAL_1G295400</name>
</gene>
<feature type="compositionally biased region" description="Basic and acidic residues" evidence="3">
    <location>
        <begin position="187"/>
        <end position="198"/>
    </location>
</feature>
<dbReference type="PANTHER" id="PTHR31471">
    <property type="entry name" value="OS02G0116800 PROTEIN"/>
    <property type="match status" value="1"/>
</dbReference>